<dbReference type="NCBIfam" id="TIGR04183">
    <property type="entry name" value="Por_Secre_tail"/>
    <property type="match status" value="1"/>
</dbReference>
<dbReference type="PROSITE" id="PS51125">
    <property type="entry name" value="NHL"/>
    <property type="match status" value="3"/>
</dbReference>
<sequence>MGKIYFISIFLFTSIFYSQTYTVNTFASNDTGQFFNAPCGMTIDTNDNLYITDYGTNSIKKIASNGTVTLIAGGNYGYVNGTVAEASFFEPYGLAIDTTTGNIFIADRRNHCIRKITPSGDVSTFAGNPVYEIEGYYLDGNGTNARFNSPSGIAIDANGNLFVADRNNHCIRKITPAGDVSTVAGNRENQSFVNGNGANAYFNNPIDLDFDTNGNLYIADYDNQVIRKMTPNGDVSTFSGTGQSGNTDGTSSVAQFNGPNYIEVDNSGNVFVTDRISSSIRKIDANGTVVTIAGNGNGFQDGEGSSAQFSSPTGIAIDSNGNIFVSDWYNQKIRKITTSALSNPNFELSKQVGIYPNPAKDHFQVDLENSLELKAITVYNNLGQQVVTTNSSKVNTSSLSKGMYYVEIVTNAGKTNKKIIIE</sequence>
<feature type="domain" description="Secretion system C-terminal sorting" evidence="4">
    <location>
        <begin position="354"/>
        <end position="421"/>
    </location>
</feature>
<keyword evidence="1" id="KW-0732">Signal</keyword>
<dbReference type="Pfam" id="PF18962">
    <property type="entry name" value="Por_Secre_tail"/>
    <property type="match status" value="1"/>
</dbReference>
<dbReference type="EMBL" id="JBHMEY010000013">
    <property type="protein sequence ID" value="MFB9096055.1"/>
    <property type="molecule type" value="Genomic_DNA"/>
</dbReference>
<dbReference type="InterPro" id="IPR026444">
    <property type="entry name" value="Secre_tail"/>
</dbReference>
<dbReference type="Proteomes" id="UP001589607">
    <property type="component" value="Unassembled WGS sequence"/>
</dbReference>
<feature type="repeat" description="NHL" evidence="3">
    <location>
        <begin position="135"/>
        <end position="177"/>
    </location>
</feature>
<dbReference type="InterPro" id="IPR011042">
    <property type="entry name" value="6-blade_b-propeller_TolB-like"/>
</dbReference>
<proteinExistence type="predicted"/>
<accession>A0ABV5GME7</accession>
<name>A0ABV5GME7_9FLAO</name>
<gene>
    <name evidence="5" type="ORF">ACFFVF_05970</name>
</gene>
<evidence type="ECO:0000259" key="4">
    <source>
        <dbReference type="Pfam" id="PF18962"/>
    </source>
</evidence>
<dbReference type="PANTHER" id="PTHR13833:SF71">
    <property type="entry name" value="NHL DOMAIN-CONTAINING PROTEIN"/>
    <property type="match status" value="1"/>
</dbReference>
<organism evidence="5 6">
    <name type="scientific">Flavobacterium jumunjinense</name>
    <dbReference type="NCBI Taxonomy" id="998845"/>
    <lineage>
        <taxon>Bacteria</taxon>
        <taxon>Pseudomonadati</taxon>
        <taxon>Bacteroidota</taxon>
        <taxon>Flavobacteriia</taxon>
        <taxon>Flavobacteriales</taxon>
        <taxon>Flavobacteriaceae</taxon>
        <taxon>Flavobacterium</taxon>
    </lineage>
</organism>
<keyword evidence="6" id="KW-1185">Reference proteome</keyword>
<dbReference type="CDD" id="cd14953">
    <property type="entry name" value="NHL_like_1"/>
    <property type="match status" value="1"/>
</dbReference>
<evidence type="ECO:0000256" key="2">
    <source>
        <dbReference type="ARBA" id="ARBA00022737"/>
    </source>
</evidence>
<evidence type="ECO:0000313" key="5">
    <source>
        <dbReference type="EMBL" id="MFB9096055.1"/>
    </source>
</evidence>
<dbReference type="SUPFAM" id="SSF50956">
    <property type="entry name" value="Thermostable phytase (3-phytase)"/>
    <property type="match status" value="1"/>
</dbReference>
<dbReference type="Pfam" id="PF01436">
    <property type="entry name" value="NHL"/>
    <property type="match status" value="3"/>
</dbReference>
<keyword evidence="2" id="KW-0677">Repeat</keyword>
<protein>
    <submittedName>
        <fullName evidence="5">T9SS type A sorting domain-containing protein</fullName>
    </submittedName>
</protein>
<dbReference type="Gene3D" id="2.120.10.30">
    <property type="entry name" value="TolB, C-terminal domain"/>
    <property type="match status" value="3"/>
</dbReference>
<dbReference type="InterPro" id="IPR001258">
    <property type="entry name" value="NHL_repeat"/>
</dbReference>
<reference evidence="5 6" key="1">
    <citation type="submission" date="2024-09" db="EMBL/GenBank/DDBJ databases">
        <authorList>
            <person name="Sun Q."/>
            <person name="Mori K."/>
        </authorList>
    </citation>
    <scope>NUCLEOTIDE SEQUENCE [LARGE SCALE GENOMIC DNA]</scope>
    <source>
        <strain evidence="5 6">CECT 7955</strain>
    </source>
</reference>
<evidence type="ECO:0000256" key="1">
    <source>
        <dbReference type="ARBA" id="ARBA00022729"/>
    </source>
</evidence>
<feature type="repeat" description="NHL" evidence="3">
    <location>
        <begin position="88"/>
        <end position="119"/>
    </location>
</feature>
<evidence type="ECO:0000313" key="6">
    <source>
        <dbReference type="Proteomes" id="UP001589607"/>
    </source>
</evidence>
<comment type="caution">
    <text evidence="5">The sequence shown here is derived from an EMBL/GenBank/DDBJ whole genome shotgun (WGS) entry which is preliminary data.</text>
</comment>
<dbReference type="PANTHER" id="PTHR13833">
    <property type="match status" value="1"/>
</dbReference>
<dbReference type="RefSeq" id="WP_236457680.1">
    <property type="nucleotide sequence ID" value="NZ_CBCSGE010000013.1"/>
</dbReference>
<feature type="repeat" description="NHL" evidence="3">
    <location>
        <begin position="308"/>
        <end position="339"/>
    </location>
</feature>
<evidence type="ECO:0000256" key="3">
    <source>
        <dbReference type="PROSITE-ProRule" id="PRU00504"/>
    </source>
</evidence>
<dbReference type="SUPFAM" id="SSF63829">
    <property type="entry name" value="Calcium-dependent phosphotriesterase"/>
    <property type="match status" value="1"/>
</dbReference>